<dbReference type="EMBL" id="CP029192">
    <property type="protein sequence ID" value="QES32307.1"/>
    <property type="molecule type" value="Genomic_DNA"/>
</dbReference>
<dbReference type="OrthoDB" id="9947144at2"/>
<feature type="signal peptide" evidence="1">
    <location>
        <begin position="1"/>
        <end position="27"/>
    </location>
</feature>
<sequence length="69" mass="7143">MNNTTRVLTAVALTGAAALSFSGVAQAQTPDRQNPLPVGDVAKDLLGVFNDSVAPALDKQADDLLHRGK</sequence>
<dbReference type="Proteomes" id="UP000322927">
    <property type="component" value="Chromosome"/>
</dbReference>
<dbReference type="RefSeq" id="WP_150213813.1">
    <property type="nucleotide sequence ID" value="NZ_CP029192.1"/>
</dbReference>
<organism evidence="2 3">
    <name type="scientific">Streptomyces venezuelae</name>
    <dbReference type="NCBI Taxonomy" id="54571"/>
    <lineage>
        <taxon>Bacteria</taxon>
        <taxon>Bacillati</taxon>
        <taxon>Actinomycetota</taxon>
        <taxon>Actinomycetes</taxon>
        <taxon>Kitasatosporales</taxon>
        <taxon>Streptomycetaceae</taxon>
        <taxon>Streptomyces</taxon>
    </lineage>
</organism>
<reference evidence="2 3" key="1">
    <citation type="submission" date="2018-05" db="EMBL/GenBank/DDBJ databases">
        <title>Streptomyces venezuelae.</title>
        <authorList>
            <person name="Kim W."/>
            <person name="Lee N."/>
            <person name="Cho B.-K."/>
        </authorList>
    </citation>
    <scope>NUCLEOTIDE SEQUENCE [LARGE SCALE GENOMIC DNA]</scope>
    <source>
        <strain evidence="2 3">ATCC 14584</strain>
    </source>
</reference>
<evidence type="ECO:0008006" key="4">
    <source>
        <dbReference type="Google" id="ProtNLM"/>
    </source>
</evidence>
<proteinExistence type="predicted"/>
<gene>
    <name evidence="2" type="ORF">DEJ48_01755</name>
</gene>
<name>A0A5P2BQ72_STRVZ</name>
<evidence type="ECO:0000256" key="1">
    <source>
        <dbReference type="SAM" id="SignalP"/>
    </source>
</evidence>
<feature type="chain" id="PRO_5024982926" description="Secreted protein" evidence="1">
    <location>
        <begin position="28"/>
        <end position="69"/>
    </location>
</feature>
<accession>A0A5P2BQ72</accession>
<evidence type="ECO:0000313" key="2">
    <source>
        <dbReference type="EMBL" id="QES32307.1"/>
    </source>
</evidence>
<evidence type="ECO:0000313" key="3">
    <source>
        <dbReference type="Proteomes" id="UP000322927"/>
    </source>
</evidence>
<keyword evidence="1" id="KW-0732">Signal</keyword>
<protein>
    <recommendedName>
        <fullName evidence="4">Secreted protein</fullName>
    </recommendedName>
</protein>
<dbReference type="AlphaFoldDB" id="A0A5P2BQ72"/>